<dbReference type="EMBL" id="BMIU01000005">
    <property type="protein sequence ID" value="GGF25984.1"/>
    <property type="molecule type" value="Genomic_DNA"/>
</dbReference>
<keyword evidence="9" id="KW-1185">Reference proteome</keyword>
<evidence type="ECO:0000259" key="7">
    <source>
        <dbReference type="Pfam" id="PF00884"/>
    </source>
</evidence>
<gene>
    <name evidence="8" type="primary">ids</name>
    <name evidence="8" type="ORF">GCM10011339_12630</name>
</gene>
<protein>
    <submittedName>
        <fullName evidence="8">Iduronate-2-sulfatase</fullName>
    </submittedName>
</protein>
<evidence type="ECO:0000256" key="1">
    <source>
        <dbReference type="ARBA" id="ARBA00001913"/>
    </source>
</evidence>
<dbReference type="Proteomes" id="UP000647339">
    <property type="component" value="Unassembled WGS sequence"/>
</dbReference>
<reference evidence="9" key="1">
    <citation type="journal article" date="2019" name="Int. J. Syst. Evol. Microbiol.">
        <title>The Global Catalogue of Microorganisms (GCM) 10K type strain sequencing project: providing services to taxonomists for standard genome sequencing and annotation.</title>
        <authorList>
            <consortium name="The Broad Institute Genomics Platform"/>
            <consortium name="The Broad Institute Genome Sequencing Center for Infectious Disease"/>
            <person name="Wu L."/>
            <person name="Ma J."/>
        </authorList>
    </citation>
    <scope>NUCLEOTIDE SEQUENCE [LARGE SCALE GENOMIC DNA]</scope>
    <source>
        <strain evidence="9">CGMCC 1.15407</strain>
    </source>
</reference>
<dbReference type="PANTHER" id="PTHR45953">
    <property type="entry name" value="IDURONATE 2-SULFATASE"/>
    <property type="match status" value="1"/>
</dbReference>
<evidence type="ECO:0000256" key="3">
    <source>
        <dbReference type="ARBA" id="ARBA00022723"/>
    </source>
</evidence>
<organism evidence="8 9">
    <name type="scientific">Echinicola rosea</name>
    <dbReference type="NCBI Taxonomy" id="1807691"/>
    <lineage>
        <taxon>Bacteria</taxon>
        <taxon>Pseudomonadati</taxon>
        <taxon>Bacteroidota</taxon>
        <taxon>Cytophagia</taxon>
        <taxon>Cytophagales</taxon>
        <taxon>Cyclobacteriaceae</taxon>
        <taxon>Echinicola</taxon>
    </lineage>
</organism>
<dbReference type="PANTHER" id="PTHR45953:SF1">
    <property type="entry name" value="IDURONATE 2-SULFATASE"/>
    <property type="match status" value="1"/>
</dbReference>
<dbReference type="InterPro" id="IPR035874">
    <property type="entry name" value="IDS"/>
</dbReference>
<comment type="caution">
    <text evidence="8">The sequence shown here is derived from an EMBL/GenBank/DDBJ whole genome shotgun (WGS) entry which is preliminary data.</text>
</comment>
<dbReference type="Gene3D" id="3.40.720.10">
    <property type="entry name" value="Alkaline Phosphatase, subunit A"/>
    <property type="match status" value="1"/>
</dbReference>
<keyword evidence="3" id="KW-0479">Metal-binding</keyword>
<evidence type="ECO:0000256" key="6">
    <source>
        <dbReference type="ARBA" id="ARBA00022837"/>
    </source>
</evidence>
<evidence type="ECO:0000313" key="8">
    <source>
        <dbReference type="EMBL" id="GGF25984.1"/>
    </source>
</evidence>
<feature type="domain" description="Sulfatase N-terminal" evidence="7">
    <location>
        <begin position="59"/>
        <end position="424"/>
    </location>
</feature>
<dbReference type="Pfam" id="PF00884">
    <property type="entry name" value="Sulfatase"/>
    <property type="match status" value="1"/>
</dbReference>
<keyword evidence="4" id="KW-0732">Signal</keyword>
<evidence type="ECO:0000313" key="9">
    <source>
        <dbReference type="Proteomes" id="UP000647339"/>
    </source>
</evidence>
<evidence type="ECO:0000256" key="5">
    <source>
        <dbReference type="ARBA" id="ARBA00022801"/>
    </source>
</evidence>
<dbReference type="CDD" id="cd16030">
    <property type="entry name" value="iduronate-2-sulfatase"/>
    <property type="match status" value="1"/>
</dbReference>
<dbReference type="InterPro" id="IPR000917">
    <property type="entry name" value="Sulfatase_N"/>
</dbReference>
<evidence type="ECO:0000256" key="4">
    <source>
        <dbReference type="ARBA" id="ARBA00022729"/>
    </source>
</evidence>
<comment type="similarity">
    <text evidence="2">Belongs to the sulfatase family.</text>
</comment>
<evidence type="ECO:0000256" key="2">
    <source>
        <dbReference type="ARBA" id="ARBA00008779"/>
    </source>
</evidence>
<keyword evidence="5" id="KW-0378">Hydrolase</keyword>
<sequence length="530" mass="59845">MRHSSLSSIDGVSSIKKTEKINNVKSMKVSCFKVMKNWVPLVILIFVGTSAMSQQKEKPNILLILVDDLKPNLGVYGDEHAISPNIDGLANSGMRFDQAYCNQAVCVSSRYNLILGARSTSTGLYDFGKEFRDVIPDAVTMPQYFRSAGYHAESMGKVFHIGHGNTNDAASWSIPHWKEKVIEYVDPESTNGQLTREEAYFENTPMYIEGTPPNHELPRGAAWESPDVTDEAYADGRVARHAIDRLRDLSKEPDQPFFMAVGFARPHLPFSVPQKYWDMYDPESLPLAEFEEGPEGAPEFAVKRGGEINQFFPIPNHQHVYEKDLQRKLVHGYYASLTYMDAQVGKVLRELERLDLDENTIVVLWGDHGWHLGDHAIWTKHTNYEQANRIPIIFRAPGVTASGSSTKQFAETVDIFPTLASLAGLDRPKGPQPIDGIDLSPTLNNGQTIIKDHAYHAFNRGGYLGEAIRTDRYRMVRWTHTKDKGKEVIYELYDYQEDDQETKNIAAENPEVIKALVAKLNQYPKAKRLP</sequence>
<dbReference type="InterPro" id="IPR017850">
    <property type="entry name" value="Alkaline_phosphatase_core_sf"/>
</dbReference>
<proteinExistence type="inferred from homology"/>
<name>A0ABQ1UV39_9BACT</name>
<accession>A0ABQ1UV39</accession>
<dbReference type="SUPFAM" id="SSF53649">
    <property type="entry name" value="Alkaline phosphatase-like"/>
    <property type="match status" value="1"/>
</dbReference>
<comment type="cofactor">
    <cofactor evidence="1">
        <name>Ca(2+)</name>
        <dbReference type="ChEBI" id="CHEBI:29108"/>
    </cofactor>
</comment>
<keyword evidence="6" id="KW-0106">Calcium</keyword>